<evidence type="ECO:0000313" key="1">
    <source>
        <dbReference type="EnsemblPlants" id="OBART06G26880.1"/>
    </source>
</evidence>
<name>A0A0D3GKN0_9ORYZ</name>
<dbReference type="Proteomes" id="UP000026960">
    <property type="component" value="Chromosome 6"/>
</dbReference>
<protein>
    <submittedName>
        <fullName evidence="1">Uncharacterized protein</fullName>
    </submittedName>
</protein>
<dbReference type="Gramene" id="OBART06G26880.1">
    <property type="protein sequence ID" value="OBART06G26880.1"/>
    <property type="gene ID" value="OBART06G26880"/>
</dbReference>
<sequence length="47" mass="5526">MSTYFSSSLSLGIHFEISSFNLYRLKLRETHTQTLTSKWLCTSLYMC</sequence>
<dbReference type="AlphaFoldDB" id="A0A0D3GKN0"/>
<evidence type="ECO:0000313" key="2">
    <source>
        <dbReference type="Proteomes" id="UP000026960"/>
    </source>
</evidence>
<accession>A0A0D3GKN0</accession>
<keyword evidence="2" id="KW-1185">Reference proteome</keyword>
<organism evidence="1">
    <name type="scientific">Oryza barthii</name>
    <dbReference type="NCBI Taxonomy" id="65489"/>
    <lineage>
        <taxon>Eukaryota</taxon>
        <taxon>Viridiplantae</taxon>
        <taxon>Streptophyta</taxon>
        <taxon>Embryophyta</taxon>
        <taxon>Tracheophyta</taxon>
        <taxon>Spermatophyta</taxon>
        <taxon>Magnoliopsida</taxon>
        <taxon>Liliopsida</taxon>
        <taxon>Poales</taxon>
        <taxon>Poaceae</taxon>
        <taxon>BOP clade</taxon>
        <taxon>Oryzoideae</taxon>
        <taxon>Oryzeae</taxon>
        <taxon>Oryzinae</taxon>
        <taxon>Oryza</taxon>
    </lineage>
</organism>
<reference evidence="1" key="1">
    <citation type="journal article" date="2009" name="Rice">
        <title>De Novo Next Generation Sequencing of Plant Genomes.</title>
        <authorList>
            <person name="Rounsley S."/>
            <person name="Marri P.R."/>
            <person name="Yu Y."/>
            <person name="He R."/>
            <person name="Sisneros N."/>
            <person name="Goicoechea J.L."/>
            <person name="Lee S.J."/>
            <person name="Angelova A."/>
            <person name="Kudrna D."/>
            <person name="Luo M."/>
            <person name="Affourtit J."/>
            <person name="Desany B."/>
            <person name="Knight J."/>
            <person name="Niazi F."/>
            <person name="Egholm M."/>
            <person name="Wing R.A."/>
        </authorList>
    </citation>
    <scope>NUCLEOTIDE SEQUENCE [LARGE SCALE GENOMIC DNA]</scope>
    <source>
        <strain evidence="1">cv. IRGC 105608</strain>
    </source>
</reference>
<dbReference type="EnsemblPlants" id="OBART06G26880.1">
    <property type="protein sequence ID" value="OBART06G26880.1"/>
    <property type="gene ID" value="OBART06G26880"/>
</dbReference>
<reference evidence="1" key="2">
    <citation type="submission" date="2015-03" db="UniProtKB">
        <authorList>
            <consortium name="EnsemblPlants"/>
        </authorList>
    </citation>
    <scope>IDENTIFICATION</scope>
</reference>
<dbReference type="HOGENOM" id="CLU_3176251_0_0_1"/>
<dbReference type="PaxDb" id="65489-OBART06G26880.1"/>
<proteinExistence type="predicted"/>